<dbReference type="EMBL" id="LC735414">
    <property type="protein sequence ID" value="BDT39505.1"/>
    <property type="molecule type" value="Genomic_DNA"/>
</dbReference>
<geneLocation type="plasmid" evidence="2 3">
    <name>pYSPA8-1</name>
</geneLocation>
<keyword evidence="3" id="KW-1185">Reference proteome</keyword>
<evidence type="ECO:0008006" key="4">
    <source>
        <dbReference type="Google" id="ProtNLM"/>
    </source>
</evidence>
<evidence type="ECO:0000256" key="1">
    <source>
        <dbReference type="SAM" id="MobiDB-lite"/>
    </source>
</evidence>
<feature type="region of interest" description="Disordered" evidence="1">
    <location>
        <begin position="1"/>
        <end position="21"/>
    </location>
</feature>
<dbReference type="AlphaFoldDB" id="A0AA86M9D2"/>
<dbReference type="Proteomes" id="UP001291653">
    <property type="component" value="Plasmid pYSPA8-1"/>
</dbReference>
<keyword evidence="2" id="KW-0614">Plasmid</keyword>
<gene>
    <name evidence="2" type="ORF">SYYSPA8_36935</name>
</gene>
<name>A0AA86M9D2_9ACTN</name>
<reference evidence="2 3" key="1">
    <citation type="submission" date="2022-10" db="EMBL/GenBank/DDBJ databases">
        <title>Draft genome sequence of Streptomyces sp. YSPA8.</title>
        <authorList>
            <person name="Moriuchi R."/>
            <person name="Dohra H."/>
            <person name="Yamamura H."/>
            <person name="Kodani S."/>
        </authorList>
    </citation>
    <scope>NUCLEOTIDE SEQUENCE [LARGE SCALE GENOMIC DNA]</scope>
    <source>
        <strain evidence="2 3">YSPA8</strain>
        <plasmid evidence="2 3">pYSPA8-1</plasmid>
    </source>
</reference>
<sequence>MSTAPTRLSLADDREPWAQQPGETEKAYGKFLKFLELGLHGGRSLTKAAEMLTLSYGQVRNLASRYLWESRASAYDAQGFREAEAEWRAERRQALADDAKILRAATGKLAAELQRLGPLSPDQFLRLLDITMRHRRVLYGDPTEIISLAGESQPGQDVGSVVAQTFAKLSPENRRAQLIDLAERLRRRQEAASGGDG</sequence>
<accession>A0AA86M9D2</accession>
<organism evidence="2 3">
    <name type="scientific">Streptomyces yaizuensis</name>
    <dbReference type="NCBI Taxonomy" id="2989713"/>
    <lineage>
        <taxon>Bacteria</taxon>
        <taxon>Bacillati</taxon>
        <taxon>Actinomycetota</taxon>
        <taxon>Actinomycetes</taxon>
        <taxon>Kitasatosporales</taxon>
        <taxon>Streptomycetaceae</taxon>
        <taxon>Streptomyces</taxon>
    </lineage>
</organism>
<protein>
    <recommendedName>
        <fullName evidence="4">Terminase small subunit</fullName>
    </recommendedName>
</protein>
<evidence type="ECO:0000313" key="2">
    <source>
        <dbReference type="EMBL" id="BDT39505.1"/>
    </source>
</evidence>
<evidence type="ECO:0000313" key="3">
    <source>
        <dbReference type="Proteomes" id="UP001291653"/>
    </source>
</evidence>
<proteinExistence type="predicted"/>